<keyword evidence="5" id="KW-1185">Reference proteome</keyword>
<dbReference type="InterPro" id="IPR001107">
    <property type="entry name" value="Band_7"/>
</dbReference>
<dbReference type="Gene3D" id="3.30.479.30">
    <property type="entry name" value="Band 7 domain"/>
    <property type="match status" value="1"/>
</dbReference>
<dbReference type="GO" id="GO:0005886">
    <property type="term" value="C:plasma membrane"/>
    <property type="evidence" value="ECO:0007669"/>
    <property type="project" value="UniProtKB-ARBA"/>
</dbReference>
<dbReference type="InterPro" id="IPR036013">
    <property type="entry name" value="Band_7/SPFH_dom_sf"/>
</dbReference>
<dbReference type="EMBL" id="JAFBDQ010000019">
    <property type="protein sequence ID" value="MBM7557881.1"/>
    <property type="molecule type" value="Genomic_DNA"/>
</dbReference>
<dbReference type="SUPFAM" id="SSF117892">
    <property type="entry name" value="Band 7/SPFH domain"/>
    <property type="match status" value="1"/>
</dbReference>
<feature type="domain" description="Band 7" evidence="3">
    <location>
        <begin position="21"/>
        <end position="200"/>
    </location>
</feature>
<dbReference type="CDD" id="cd08829">
    <property type="entry name" value="SPFH_paraslipin"/>
    <property type="match status" value="1"/>
</dbReference>
<dbReference type="PANTHER" id="PTHR43327:SF10">
    <property type="entry name" value="STOMATIN-LIKE PROTEIN 2, MITOCHONDRIAL"/>
    <property type="match status" value="1"/>
</dbReference>
<dbReference type="FunFam" id="3.30.479.30:FF:000004">
    <property type="entry name" value="Putative membrane protease family, stomatin"/>
    <property type="match status" value="1"/>
</dbReference>
<dbReference type="Proteomes" id="UP000774000">
    <property type="component" value="Unassembled WGS sequence"/>
</dbReference>
<dbReference type="InterPro" id="IPR050710">
    <property type="entry name" value="Band7/mec-2_domain"/>
</dbReference>
<dbReference type="AlphaFoldDB" id="A0A938XU93"/>
<evidence type="ECO:0000313" key="4">
    <source>
        <dbReference type="EMBL" id="MBM7557881.1"/>
    </source>
</evidence>
<sequence length="366" mass="41309">MAGLIILLAIFFILAVVLLVTSVKIVNQSETMVVERLGKFDRVLDSGLNIIYPIIEKPRRINWKYTEERNGQKIVRRAKLKEIDLRETVYDFPKQSVITKDNVGIDINAMIYFQITDPKKAVYEINDLPNAIENLTQTTLRNVIGEMELDETLSSRDTINKKLRKILDEATDKWGVKVNRVELQDIIPPQDIKNAMEKQMRAERDRRASILKAEGQKKSAILKAEGDQESEVKRAEGKKKAQILRAEAEQQEKIKVAEGEAKAIKQVSQALEGMKGDPTQYLIATKYIDKLDEITKGNNSKVVFLPYEATGVLGSLGGIKEMFSEFSGGPNPKLSGEESDSETEIAPEVKKQLKEEYGDEIDKLNI</sequence>
<gene>
    <name evidence="4" type="ORF">JOC47_002749</name>
</gene>
<comment type="caution">
    <text evidence="4">The sequence shown here is derived from an EMBL/GenBank/DDBJ whole genome shotgun (WGS) entry which is preliminary data.</text>
</comment>
<dbReference type="PROSITE" id="PS01270">
    <property type="entry name" value="BAND_7"/>
    <property type="match status" value="1"/>
</dbReference>
<dbReference type="Pfam" id="PF01145">
    <property type="entry name" value="Band_7"/>
    <property type="match status" value="1"/>
</dbReference>
<reference evidence="4" key="1">
    <citation type="submission" date="2021-01" db="EMBL/GenBank/DDBJ databases">
        <title>Genomic Encyclopedia of Type Strains, Phase IV (KMG-IV): sequencing the most valuable type-strain genomes for metagenomic binning, comparative biology and taxonomic classification.</title>
        <authorList>
            <person name="Goeker M."/>
        </authorList>
    </citation>
    <scope>NUCLEOTIDE SEQUENCE</scope>
    <source>
        <strain evidence="4">DSM 23230</strain>
    </source>
</reference>
<dbReference type="RefSeq" id="WP_204702744.1">
    <property type="nucleotide sequence ID" value="NZ_JAFBDQ010000019.1"/>
</dbReference>
<proteinExistence type="inferred from homology"/>
<dbReference type="InterPro" id="IPR018080">
    <property type="entry name" value="Band_7/stomatin-like_CS"/>
</dbReference>
<dbReference type="GO" id="GO:0006508">
    <property type="term" value="P:proteolysis"/>
    <property type="evidence" value="ECO:0007669"/>
    <property type="project" value="UniProtKB-KW"/>
</dbReference>
<keyword evidence="4" id="KW-0378">Hydrolase</keyword>
<protein>
    <submittedName>
        <fullName evidence="4">Regulator of protease activity HflC (Stomatin/prohibitin superfamily)</fullName>
    </submittedName>
</protein>
<evidence type="ECO:0000259" key="3">
    <source>
        <dbReference type="SMART" id="SM00244"/>
    </source>
</evidence>
<name>A0A938XU93_9FIRM</name>
<keyword evidence="4" id="KW-0645">Protease</keyword>
<feature type="region of interest" description="Disordered" evidence="2">
    <location>
        <begin position="324"/>
        <end position="346"/>
    </location>
</feature>
<dbReference type="GO" id="GO:0098552">
    <property type="term" value="C:side of membrane"/>
    <property type="evidence" value="ECO:0007669"/>
    <property type="project" value="UniProtKB-ARBA"/>
</dbReference>
<evidence type="ECO:0000256" key="2">
    <source>
        <dbReference type="SAM" id="MobiDB-lite"/>
    </source>
</evidence>
<accession>A0A938XU93</accession>
<evidence type="ECO:0000313" key="5">
    <source>
        <dbReference type="Proteomes" id="UP000774000"/>
    </source>
</evidence>
<evidence type="ECO:0000256" key="1">
    <source>
        <dbReference type="ARBA" id="ARBA00008164"/>
    </source>
</evidence>
<organism evidence="4 5">
    <name type="scientific">Halanaerobacter jeridensis</name>
    <dbReference type="NCBI Taxonomy" id="706427"/>
    <lineage>
        <taxon>Bacteria</taxon>
        <taxon>Bacillati</taxon>
        <taxon>Bacillota</taxon>
        <taxon>Clostridia</taxon>
        <taxon>Halanaerobiales</taxon>
        <taxon>Halobacteroidaceae</taxon>
        <taxon>Halanaerobacter</taxon>
    </lineage>
</organism>
<comment type="similarity">
    <text evidence="1">Belongs to the band 7/mec-2 family.</text>
</comment>
<dbReference type="PANTHER" id="PTHR43327">
    <property type="entry name" value="STOMATIN-LIKE PROTEIN 2, MITOCHONDRIAL"/>
    <property type="match status" value="1"/>
</dbReference>
<dbReference type="SMART" id="SM00244">
    <property type="entry name" value="PHB"/>
    <property type="match status" value="1"/>
</dbReference>
<dbReference type="GO" id="GO:0008233">
    <property type="term" value="F:peptidase activity"/>
    <property type="evidence" value="ECO:0007669"/>
    <property type="project" value="UniProtKB-KW"/>
</dbReference>